<accession>A0A6G1KRP2</accession>
<dbReference type="OrthoDB" id="437457at2759"/>
<dbReference type="Pfam" id="PF01753">
    <property type="entry name" value="zf-MYND"/>
    <property type="match status" value="1"/>
</dbReference>
<keyword evidence="7" id="KW-1185">Reference proteome</keyword>
<sequence length="256" mass="29365">MAVNIFPEPFRLKDFQVFEPMVVDIKPALKPDSPPKCGNYGCNAPKMHQMCAGCHDIQYCNMDCVEQDFPSHRVICGAFHRGQRIPGRAYRRALYFPADMSRPSFIWLEHLNFKFGDDPNYMEVFLGSPPKSEVATMRFHDRTLPYEIHIFYVRDMSQTDIADIAENESVKTVLDTECVIRGSFIAVARSPFHETSQQVALNIDTKALGPIVAYLKLRAMYRGPIFFEQPQDMYPEVVYKKFMAHMQDSLTTVSTA</sequence>
<dbReference type="EMBL" id="MU005764">
    <property type="protein sequence ID" value="KAF2715508.1"/>
    <property type="molecule type" value="Genomic_DNA"/>
</dbReference>
<gene>
    <name evidence="6" type="ORF">K504DRAFT_510840</name>
</gene>
<proteinExistence type="predicted"/>
<dbReference type="Gene3D" id="6.10.140.2220">
    <property type="match status" value="1"/>
</dbReference>
<evidence type="ECO:0000259" key="5">
    <source>
        <dbReference type="PROSITE" id="PS50865"/>
    </source>
</evidence>
<dbReference type="InterPro" id="IPR002893">
    <property type="entry name" value="Znf_MYND"/>
</dbReference>
<dbReference type="SUPFAM" id="SSF144232">
    <property type="entry name" value="HIT/MYND zinc finger-like"/>
    <property type="match status" value="1"/>
</dbReference>
<keyword evidence="3" id="KW-0862">Zinc</keyword>
<dbReference type="AlphaFoldDB" id="A0A6G1KRP2"/>
<evidence type="ECO:0000313" key="7">
    <source>
        <dbReference type="Proteomes" id="UP000799428"/>
    </source>
</evidence>
<evidence type="ECO:0000256" key="2">
    <source>
        <dbReference type="ARBA" id="ARBA00022771"/>
    </source>
</evidence>
<dbReference type="PROSITE" id="PS50865">
    <property type="entry name" value="ZF_MYND_2"/>
    <property type="match status" value="1"/>
</dbReference>
<feature type="domain" description="MYND-type" evidence="5">
    <location>
        <begin position="39"/>
        <end position="76"/>
    </location>
</feature>
<keyword evidence="2 4" id="KW-0863">Zinc-finger</keyword>
<evidence type="ECO:0000256" key="4">
    <source>
        <dbReference type="PROSITE-ProRule" id="PRU00134"/>
    </source>
</evidence>
<protein>
    <recommendedName>
        <fullName evidence="5">MYND-type domain-containing protein</fullName>
    </recommendedName>
</protein>
<name>A0A6G1KRP2_9PLEO</name>
<dbReference type="Proteomes" id="UP000799428">
    <property type="component" value="Unassembled WGS sequence"/>
</dbReference>
<dbReference type="GO" id="GO:0008270">
    <property type="term" value="F:zinc ion binding"/>
    <property type="evidence" value="ECO:0007669"/>
    <property type="project" value="UniProtKB-KW"/>
</dbReference>
<evidence type="ECO:0000313" key="6">
    <source>
        <dbReference type="EMBL" id="KAF2715508.1"/>
    </source>
</evidence>
<reference evidence="6" key="1">
    <citation type="journal article" date="2020" name="Stud. Mycol.">
        <title>101 Dothideomycetes genomes: a test case for predicting lifestyles and emergence of pathogens.</title>
        <authorList>
            <person name="Haridas S."/>
            <person name="Albert R."/>
            <person name="Binder M."/>
            <person name="Bloem J."/>
            <person name="Labutti K."/>
            <person name="Salamov A."/>
            <person name="Andreopoulos B."/>
            <person name="Baker S."/>
            <person name="Barry K."/>
            <person name="Bills G."/>
            <person name="Bluhm B."/>
            <person name="Cannon C."/>
            <person name="Castanera R."/>
            <person name="Culley D."/>
            <person name="Daum C."/>
            <person name="Ezra D."/>
            <person name="Gonzalez J."/>
            <person name="Henrissat B."/>
            <person name="Kuo A."/>
            <person name="Liang C."/>
            <person name="Lipzen A."/>
            <person name="Lutzoni F."/>
            <person name="Magnuson J."/>
            <person name="Mondo S."/>
            <person name="Nolan M."/>
            <person name="Ohm R."/>
            <person name="Pangilinan J."/>
            <person name="Park H.-J."/>
            <person name="Ramirez L."/>
            <person name="Alfaro M."/>
            <person name="Sun H."/>
            <person name="Tritt A."/>
            <person name="Yoshinaga Y."/>
            <person name="Zwiers L.-H."/>
            <person name="Turgeon B."/>
            <person name="Goodwin S."/>
            <person name="Spatafora J."/>
            <person name="Crous P."/>
            <person name="Grigoriev I."/>
        </authorList>
    </citation>
    <scope>NUCLEOTIDE SEQUENCE</scope>
    <source>
        <strain evidence="6">CBS 279.74</strain>
    </source>
</reference>
<organism evidence="6 7">
    <name type="scientific">Pleomassaria siparia CBS 279.74</name>
    <dbReference type="NCBI Taxonomy" id="1314801"/>
    <lineage>
        <taxon>Eukaryota</taxon>
        <taxon>Fungi</taxon>
        <taxon>Dikarya</taxon>
        <taxon>Ascomycota</taxon>
        <taxon>Pezizomycotina</taxon>
        <taxon>Dothideomycetes</taxon>
        <taxon>Pleosporomycetidae</taxon>
        <taxon>Pleosporales</taxon>
        <taxon>Pleomassariaceae</taxon>
        <taxon>Pleomassaria</taxon>
    </lineage>
</organism>
<evidence type="ECO:0000256" key="1">
    <source>
        <dbReference type="ARBA" id="ARBA00022723"/>
    </source>
</evidence>
<evidence type="ECO:0000256" key="3">
    <source>
        <dbReference type="ARBA" id="ARBA00022833"/>
    </source>
</evidence>
<keyword evidence="1" id="KW-0479">Metal-binding</keyword>